<accession>A0AAD7R3U6</accession>
<gene>
    <name evidence="2" type="ORF">AAFF_G00395290</name>
</gene>
<dbReference type="AlphaFoldDB" id="A0AAD7R3U6"/>
<comment type="caution">
    <text evidence="2">The sequence shown here is derived from an EMBL/GenBank/DDBJ whole genome shotgun (WGS) entry which is preliminary data.</text>
</comment>
<proteinExistence type="predicted"/>
<evidence type="ECO:0000256" key="1">
    <source>
        <dbReference type="SAM" id="MobiDB-lite"/>
    </source>
</evidence>
<evidence type="ECO:0000313" key="3">
    <source>
        <dbReference type="Proteomes" id="UP001221898"/>
    </source>
</evidence>
<name>A0AAD7R3U6_9TELE</name>
<feature type="region of interest" description="Disordered" evidence="1">
    <location>
        <begin position="51"/>
        <end position="110"/>
    </location>
</feature>
<feature type="compositionally biased region" description="Polar residues" evidence="1">
    <location>
        <begin position="53"/>
        <end position="68"/>
    </location>
</feature>
<evidence type="ECO:0000313" key="2">
    <source>
        <dbReference type="EMBL" id="KAJ8362124.1"/>
    </source>
</evidence>
<reference evidence="2" key="1">
    <citation type="journal article" date="2023" name="Science">
        <title>Genome structures resolve the early diversification of teleost fishes.</title>
        <authorList>
            <person name="Parey E."/>
            <person name="Louis A."/>
            <person name="Montfort J."/>
            <person name="Bouchez O."/>
            <person name="Roques C."/>
            <person name="Iampietro C."/>
            <person name="Lluch J."/>
            <person name="Castinel A."/>
            <person name="Donnadieu C."/>
            <person name="Desvignes T."/>
            <person name="Floi Bucao C."/>
            <person name="Jouanno E."/>
            <person name="Wen M."/>
            <person name="Mejri S."/>
            <person name="Dirks R."/>
            <person name="Jansen H."/>
            <person name="Henkel C."/>
            <person name="Chen W.J."/>
            <person name="Zahm M."/>
            <person name="Cabau C."/>
            <person name="Klopp C."/>
            <person name="Thompson A.W."/>
            <person name="Robinson-Rechavi M."/>
            <person name="Braasch I."/>
            <person name="Lecointre G."/>
            <person name="Bobe J."/>
            <person name="Postlethwait J.H."/>
            <person name="Berthelot C."/>
            <person name="Roest Crollius H."/>
            <person name="Guiguen Y."/>
        </authorList>
    </citation>
    <scope>NUCLEOTIDE SEQUENCE</scope>
    <source>
        <strain evidence="2">NC1722</strain>
    </source>
</reference>
<organism evidence="2 3">
    <name type="scientific">Aldrovandia affinis</name>
    <dbReference type="NCBI Taxonomy" id="143900"/>
    <lineage>
        <taxon>Eukaryota</taxon>
        <taxon>Metazoa</taxon>
        <taxon>Chordata</taxon>
        <taxon>Craniata</taxon>
        <taxon>Vertebrata</taxon>
        <taxon>Euteleostomi</taxon>
        <taxon>Actinopterygii</taxon>
        <taxon>Neopterygii</taxon>
        <taxon>Teleostei</taxon>
        <taxon>Notacanthiformes</taxon>
        <taxon>Halosauridae</taxon>
        <taxon>Aldrovandia</taxon>
    </lineage>
</organism>
<feature type="compositionally biased region" description="Low complexity" evidence="1">
    <location>
        <begin position="74"/>
        <end position="88"/>
    </location>
</feature>
<keyword evidence="3" id="KW-1185">Reference proteome</keyword>
<sequence>MRLKMQSAPQVLQPVLKMKVDELFLNWLSETATQAMLRDCLHRIKSGDWIDTESGTAANENNNVSSPKNRAERPSLSPSSPSTTTLPSGSGGIARLGSNARALRRSVSTKRVRTDRSPFIHYLSLVRVAGGLEPIPACTGT</sequence>
<protein>
    <submittedName>
        <fullName evidence="2">Uncharacterized protein</fullName>
    </submittedName>
</protein>
<dbReference type="EMBL" id="JAINUG010000753">
    <property type="protein sequence ID" value="KAJ8362124.1"/>
    <property type="molecule type" value="Genomic_DNA"/>
</dbReference>
<dbReference type="Proteomes" id="UP001221898">
    <property type="component" value="Unassembled WGS sequence"/>
</dbReference>